<organism evidence="1">
    <name type="scientific">marine metagenome</name>
    <dbReference type="NCBI Taxonomy" id="408172"/>
    <lineage>
        <taxon>unclassified sequences</taxon>
        <taxon>metagenomes</taxon>
        <taxon>ecological metagenomes</taxon>
    </lineage>
</organism>
<feature type="non-terminal residue" evidence="1">
    <location>
        <position position="1"/>
    </location>
</feature>
<dbReference type="Gene3D" id="3.40.50.2000">
    <property type="entry name" value="Glycogen Phosphorylase B"/>
    <property type="match status" value="1"/>
</dbReference>
<evidence type="ECO:0008006" key="2">
    <source>
        <dbReference type="Google" id="ProtNLM"/>
    </source>
</evidence>
<sequence>SLLRLLQNKDFSLKLGLRARETVFRSFSIEKVANRYLSLYQDLIHFA</sequence>
<dbReference type="AlphaFoldDB" id="A0A382W5B5"/>
<accession>A0A382W5B5</accession>
<dbReference type="SUPFAM" id="SSF53756">
    <property type="entry name" value="UDP-Glycosyltransferase/glycogen phosphorylase"/>
    <property type="match status" value="1"/>
</dbReference>
<evidence type="ECO:0000313" key="1">
    <source>
        <dbReference type="EMBL" id="SVD54002.1"/>
    </source>
</evidence>
<protein>
    <recommendedName>
        <fullName evidence="2">Glycosyl transferase family 1 domain-containing protein</fullName>
    </recommendedName>
</protein>
<dbReference type="EMBL" id="UINC01157162">
    <property type="protein sequence ID" value="SVD54002.1"/>
    <property type="molecule type" value="Genomic_DNA"/>
</dbReference>
<proteinExistence type="predicted"/>
<reference evidence="1" key="1">
    <citation type="submission" date="2018-05" db="EMBL/GenBank/DDBJ databases">
        <authorList>
            <person name="Lanie J.A."/>
            <person name="Ng W.-L."/>
            <person name="Kazmierczak K.M."/>
            <person name="Andrzejewski T.M."/>
            <person name="Davidsen T.M."/>
            <person name="Wayne K.J."/>
            <person name="Tettelin H."/>
            <person name="Glass J.I."/>
            <person name="Rusch D."/>
            <person name="Podicherti R."/>
            <person name="Tsui H.-C.T."/>
            <person name="Winkler M.E."/>
        </authorList>
    </citation>
    <scope>NUCLEOTIDE SEQUENCE</scope>
</reference>
<name>A0A382W5B5_9ZZZZ</name>
<gene>
    <name evidence="1" type="ORF">METZ01_LOCUS406856</name>
</gene>